<protein>
    <submittedName>
        <fullName evidence="1">Uncharacterized protein</fullName>
    </submittedName>
</protein>
<keyword evidence="2" id="KW-1185">Reference proteome</keyword>
<evidence type="ECO:0000313" key="1">
    <source>
        <dbReference type="EMBL" id="EHK59084.1"/>
    </source>
</evidence>
<organism evidence="1 2">
    <name type="scientific">Mesorhizobium alhagi CCNWXJ12-2</name>
    <dbReference type="NCBI Taxonomy" id="1107882"/>
    <lineage>
        <taxon>Bacteria</taxon>
        <taxon>Pseudomonadati</taxon>
        <taxon>Pseudomonadota</taxon>
        <taxon>Alphaproteobacteria</taxon>
        <taxon>Hyphomicrobiales</taxon>
        <taxon>Phyllobacteriaceae</taxon>
        <taxon>Allomesorhizobium</taxon>
    </lineage>
</organism>
<dbReference type="PATRIC" id="fig|1107882.3.peg.327"/>
<accession>H0HJM4</accession>
<dbReference type="RefSeq" id="WP_008833986.1">
    <property type="nucleotide sequence ID" value="NZ_AHAM01000020.1"/>
</dbReference>
<gene>
    <name evidence="1" type="ORF">MAXJ12_01646</name>
</gene>
<evidence type="ECO:0000313" key="2">
    <source>
        <dbReference type="Proteomes" id="UP000003250"/>
    </source>
</evidence>
<reference evidence="1 2" key="1">
    <citation type="journal article" date="2012" name="J. Bacteriol.">
        <title>Draft Genome Sequence of Mesorhizobium alhagi CCNWXJ12-2T, a Novel Salt-Resistant Species Isolated from the Desert of Northwestern China.</title>
        <authorList>
            <person name="Zhou M."/>
            <person name="Chen W."/>
            <person name="Chen H."/>
            <person name="Wei G."/>
        </authorList>
    </citation>
    <scope>NUCLEOTIDE SEQUENCE [LARGE SCALE GENOMIC DNA]</scope>
    <source>
        <strain evidence="1 2">CCNWXJ12-2</strain>
    </source>
</reference>
<proteinExistence type="predicted"/>
<dbReference type="AlphaFoldDB" id="H0HJM4"/>
<dbReference type="Proteomes" id="UP000003250">
    <property type="component" value="Unassembled WGS sequence"/>
</dbReference>
<name>H0HJM4_9HYPH</name>
<sequence length="50" mass="5673">MIPADDSRSYRFIGHHYPGLKADLLHPAYRAEDDPRRDGLACLRDFLAGC</sequence>
<dbReference type="EMBL" id="AHAM01000020">
    <property type="protein sequence ID" value="EHK59084.1"/>
    <property type="molecule type" value="Genomic_DNA"/>
</dbReference>